<feature type="domain" description="Capsid protein VP4 dicistrovirus" evidence="5">
    <location>
        <begin position="277"/>
        <end position="324"/>
    </location>
</feature>
<evidence type="ECO:0000259" key="5">
    <source>
        <dbReference type="Pfam" id="PF11492"/>
    </source>
</evidence>
<dbReference type="InterPro" id="IPR029053">
    <property type="entry name" value="Viral_coat"/>
</dbReference>
<dbReference type="SUPFAM" id="SSF88633">
    <property type="entry name" value="Positive stranded ssRNA viruses"/>
    <property type="match status" value="3"/>
</dbReference>
<feature type="compositionally biased region" description="Polar residues" evidence="3">
    <location>
        <begin position="1"/>
        <end position="23"/>
    </location>
</feature>
<dbReference type="EMDB" id="EMD-10200"/>
<dbReference type="InterPro" id="IPR033703">
    <property type="entry name" value="Rhv-like"/>
</dbReference>
<dbReference type="GO" id="GO:0044423">
    <property type="term" value="C:virion component"/>
    <property type="evidence" value="ECO:0007669"/>
    <property type="project" value="UniProtKB-KW"/>
</dbReference>
<proteinExistence type="predicted"/>
<feature type="region of interest" description="Disordered" evidence="3">
    <location>
        <begin position="254"/>
        <end position="277"/>
    </location>
</feature>
<evidence type="ECO:0000259" key="4">
    <source>
        <dbReference type="Pfam" id="PF08762"/>
    </source>
</evidence>
<feature type="region of interest" description="Disordered" evidence="3">
    <location>
        <begin position="1"/>
        <end position="26"/>
    </location>
</feature>
<name>A0A0B6VMZ2_9VIRU</name>
<dbReference type="Gene3D" id="2.60.120.20">
    <property type="match status" value="3"/>
</dbReference>
<accession>A0A0B6VMZ2</accession>
<reference evidence="6" key="1">
    <citation type="submission" date="2014-06" db="EMBL/GenBank/DDBJ databases">
        <title>Characterisation of two novel viruses infecting the marine planktonic diatom Chaetoceros tenuissimus.</title>
        <authorList>
            <person name="Kimura K."/>
            <person name="Tomaru Y."/>
        </authorList>
    </citation>
    <scope>NUCLEOTIDE SEQUENCE</scope>
    <source>
        <strain evidence="6">SS10-39V</strain>
    </source>
</reference>
<evidence type="ECO:0000256" key="1">
    <source>
        <dbReference type="ARBA" id="ARBA00004328"/>
    </source>
</evidence>
<dbReference type="Pfam" id="PF11492">
    <property type="entry name" value="Dicistro_VP4"/>
    <property type="match status" value="1"/>
</dbReference>
<sequence>MPSANDGPSFTTSKTSQNTTSENVHFVDGDTPWTYDVAATPDETSKLSGFDDAGLGEFLSRPIKIQQYQWTPGVQLFQTFNPWSDYFGNADVLEKINRFRNLRCKLCLKVLINGNSFYYGRALLSYNPYLRNDQVTVNRSFFIQDLIAASNKPHILLDPCSSEGGQMCLPFIWPENYLDITSTGWEDQMGECIIHDFDVLRHANGGTDPITVSIFAWAEDVSLLIPTTVAAQSDSTTSIELDEFGFPKPFELQAQTKSKKKAPKKSTNTTKDDEFKHDGLISKPASAVAKAADALSMIPYIAPYAKATSMVADKIGKIARIFGYSRPAVLSDIQPYVPRYCGNLANSDAPETVNKLSVDSKNELTIDTRTMGLGGADELTIHSIASRMTFWRQFDWPESAVTDTLLASMSVQPFCIDTVTASPVTEIHSTALAFASAPFETWQGSIKFHFKVVCSEYHRGRLRLVYNPLTNNAGPVAFNQVYSTTIDISNDREFDYECKWTDIRAWNACIGIDGATSATFFNTAAAVTGGTPFDNGTLSVYVVNELATPSTAAADVKVQVWVSAGDDFAVAVPGVGLSQLSYFQQQATMESADSDPVLAKVEDNSNNPVGGNPIDNYGTEHAPLLKEDNQYLVYQGERIVSFKDLLRRYQYLNSYWPQETGSGFRYYTLDSPGMPIYRGWDPNGIDQGQDSTAGNSPYNFCSMTLLNYLAPAFVCQRGSLRHKWVTAGSRVNSAASVLSATRHGVLFPLPLAETAHPLDNALVGDRRSELQEMQRSRLNGTAITPVRLNNTLEIELPYYSIGQRFHASRFLDLAGTGDTQGVEIACEISDGGNDANYRLDQFVSVGEDFTLGMFVGAPIMYFYNDPTAT</sequence>
<evidence type="ECO:0000256" key="2">
    <source>
        <dbReference type="ARBA" id="ARBA00022844"/>
    </source>
</evidence>
<feature type="domain" description="Dicistrovirus capsid-polyprotein C-terminal" evidence="4">
    <location>
        <begin position="630"/>
        <end position="860"/>
    </location>
</feature>
<dbReference type="EMBL" id="AB971662">
    <property type="protein sequence ID" value="BAP99821.1"/>
    <property type="molecule type" value="Genomic_RNA"/>
</dbReference>
<dbReference type="InterPro" id="IPR024343">
    <property type="entry name" value="VP4_dicistrovir"/>
</dbReference>
<evidence type="ECO:0000256" key="3">
    <source>
        <dbReference type="SAM" id="MobiDB-lite"/>
    </source>
</evidence>
<dbReference type="PDBsum" id="6SHL"/>
<comment type="subcellular location">
    <subcellularLocation>
        <location evidence="1">Virion</location>
    </subcellularLocation>
</comment>
<evidence type="ECO:0000313" key="6">
    <source>
        <dbReference type="EMBL" id="BAP99821.1"/>
    </source>
</evidence>
<organism evidence="6">
    <name type="scientific">Chaetoceros tenuissimus RNA virus type II</name>
    <dbReference type="NCBI Taxonomy" id="1516128"/>
    <lineage>
        <taxon>Viruses</taxon>
        <taxon>Riboviria</taxon>
        <taxon>Orthornavirae</taxon>
        <taxon>Pisuviricota</taxon>
        <taxon>Pisoniviricetes</taxon>
        <taxon>Picornavirales</taxon>
        <taxon>Marnaviridae</taxon>
        <taxon>Sogarnavirus</taxon>
        <taxon>Sogarnavirus kimuraei</taxon>
        <taxon>Chaetenuissarnavirus II</taxon>
    </lineage>
</organism>
<keyword evidence="2" id="KW-0946">Virion</keyword>
<protein>
    <submittedName>
        <fullName evidence="6">Predicted structural protein</fullName>
    </submittedName>
</protein>
<dbReference type="CDD" id="cd00205">
    <property type="entry name" value="rhv_like"/>
    <property type="match status" value="1"/>
</dbReference>
<dbReference type="Pfam" id="PF08762">
    <property type="entry name" value="CRPV_capsid"/>
    <property type="match status" value="1"/>
</dbReference>
<dbReference type="InterPro" id="IPR014872">
    <property type="entry name" value="Dicistrovirus_capsid-polyPr_C"/>
</dbReference>